<accession>A0ABN1UI14</accession>
<organism evidence="6 7">
    <name type="scientific">Streptomyces hebeiensis</name>
    <dbReference type="NCBI Taxonomy" id="229486"/>
    <lineage>
        <taxon>Bacteria</taxon>
        <taxon>Bacillati</taxon>
        <taxon>Actinomycetota</taxon>
        <taxon>Actinomycetes</taxon>
        <taxon>Kitasatosporales</taxon>
        <taxon>Streptomycetaceae</taxon>
        <taxon>Streptomyces</taxon>
    </lineage>
</organism>
<gene>
    <name evidence="6" type="ORF">GCM10009654_00500</name>
</gene>
<dbReference type="SUPFAM" id="SSF53335">
    <property type="entry name" value="S-adenosyl-L-methionine-dependent methyltransferases"/>
    <property type="match status" value="1"/>
</dbReference>
<keyword evidence="2 6" id="KW-0489">Methyltransferase</keyword>
<keyword evidence="3" id="KW-0808">Transferase</keyword>
<evidence type="ECO:0000313" key="6">
    <source>
        <dbReference type="EMBL" id="GAA1149247.1"/>
    </source>
</evidence>
<dbReference type="InterPro" id="IPR004557">
    <property type="entry name" value="PrmC-related"/>
</dbReference>
<dbReference type="GO" id="GO:0032259">
    <property type="term" value="P:methylation"/>
    <property type="evidence" value="ECO:0007669"/>
    <property type="project" value="UniProtKB-KW"/>
</dbReference>
<evidence type="ECO:0000313" key="7">
    <source>
        <dbReference type="Proteomes" id="UP001501371"/>
    </source>
</evidence>
<keyword evidence="4" id="KW-0949">S-adenosyl-L-methionine</keyword>
<evidence type="ECO:0000256" key="2">
    <source>
        <dbReference type="ARBA" id="ARBA00022603"/>
    </source>
</evidence>
<dbReference type="CDD" id="cd02440">
    <property type="entry name" value="AdoMet_MTases"/>
    <property type="match status" value="1"/>
</dbReference>
<dbReference type="Gene3D" id="3.40.50.150">
    <property type="entry name" value="Vaccinia Virus protein VP39"/>
    <property type="match status" value="1"/>
</dbReference>
<feature type="domain" description="Methyltransferase small" evidence="5">
    <location>
        <begin position="17"/>
        <end position="119"/>
    </location>
</feature>
<dbReference type="Proteomes" id="UP001501371">
    <property type="component" value="Unassembled WGS sequence"/>
</dbReference>
<dbReference type="RefSeq" id="WP_344268275.1">
    <property type="nucleotide sequence ID" value="NZ_BAAAKV010000001.1"/>
</dbReference>
<dbReference type="InterPro" id="IPR052190">
    <property type="entry name" value="Euk-Arch_PrmC-MTase"/>
</dbReference>
<dbReference type="InterPro" id="IPR002052">
    <property type="entry name" value="DNA_methylase_N6_adenine_CS"/>
</dbReference>
<dbReference type="InterPro" id="IPR007848">
    <property type="entry name" value="Small_mtfrase_dom"/>
</dbReference>
<sequence length="230" mass="24701">MTTVAPPPPVPAGLGRVLTVPGVYAPRSDSRLLAHAMRAEGVRPGMEVLDVGTGSGVLALYAARLGATVTAVDIDRRAVLAARLNALLARQRVTVRRGDLNRPLLPGRSFDVVVSNPPYVPAPGRLPRRGPARAWDAGHDGRALVDRLCAAAPTVLRPHGVLLMVHSAMCDPEESVRRLSRAGLRAGVSGRASVPFGPVVRGRLDWLRQRGLMDVRDEREELVVIRAERV</sequence>
<proteinExistence type="inferred from homology"/>
<evidence type="ECO:0000256" key="4">
    <source>
        <dbReference type="ARBA" id="ARBA00022691"/>
    </source>
</evidence>
<reference evidence="6 7" key="1">
    <citation type="journal article" date="2019" name="Int. J. Syst. Evol. Microbiol.">
        <title>The Global Catalogue of Microorganisms (GCM) 10K type strain sequencing project: providing services to taxonomists for standard genome sequencing and annotation.</title>
        <authorList>
            <consortium name="The Broad Institute Genomics Platform"/>
            <consortium name="The Broad Institute Genome Sequencing Center for Infectious Disease"/>
            <person name="Wu L."/>
            <person name="Ma J."/>
        </authorList>
    </citation>
    <scope>NUCLEOTIDE SEQUENCE [LARGE SCALE GENOMIC DNA]</scope>
    <source>
        <strain evidence="6 7">JCM 12696</strain>
    </source>
</reference>
<dbReference type="GO" id="GO:0008168">
    <property type="term" value="F:methyltransferase activity"/>
    <property type="evidence" value="ECO:0007669"/>
    <property type="project" value="UniProtKB-KW"/>
</dbReference>
<protein>
    <submittedName>
        <fullName evidence="6">Methyltransferase</fullName>
    </submittedName>
</protein>
<dbReference type="NCBIfam" id="TIGR00537">
    <property type="entry name" value="hemK_rel_arch"/>
    <property type="match status" value="1"/>
</dbReference>
<keyword evidence="7" id="KW-1185">Reference proteome</keyword>
<name>A0ABN1UI14_9ACTN</name>
<comment type="caution">
    <text evidence="6">The sequence shown here is derived from an EMBL/GenBank/DDBJ whole genome shotgun (WGS) entry which is preliminary data.</text>
</comment>
<comment type="similarity">
    <text evidence="1">Belongs to the eukaryotic/archaeal PrmC-related family.</text>
</comment>
<evidence type="ECO:0000259" key="5">
    <source>
        <dbReference type="Pfam" id="PF05175"/>
    </source>
</evidence>
<dbReference type="PANTHER" id="PTHR45875">
    <property type="entry name" value="METHYLTRANSFERASE N6AMT1"/>
    <property type="match status" value="1"/>
</dbReference>
<dbReference type="Pfam" id="PF05175">
    <property type="entry name" value="MTS"/>
    <property type="match status" value="1"/>
</dbReference>
<evidence type="ECO:0000256" key="3">
    <source>
        <dbReference type="ARBA" id="ARBA00022679"/>
    </source>
</evidence>
<dbReference type="PANTHER" id="PTHR45875:SF1">
    <property type="entry name" value="METHYLTRANSFERASE N6AMT1"/>
    <property type="match status" value="1"/>
</dbReference>
<evidence type="ECO:0000256" key="1">
    <source>
        <dbReference type="ARBA" id="ARBA00006149"/>
    </source>
</evidence>
<dbReference type="InterPro" id="IPR029063">
    <property type="entry name" value="SAM-dependent_MTases_sf"/>
</dbReference>
<dbReference type="PROSITE" id="PS00092">
    <property type="entry name" value="N6_MTASE"/>
    <property type="match status" value="1"/>
</dbReference>
<dbReference type="EMBL" id="BAAAKV010000001">
    <property type="protein sequence ID" value="GAA1149247.1"/>
    <property type="molecule type" value="Genomic_DNA"/>
</dbReference>